<feature type="region of interest" description="Disordered" evidence="2">
    <location>
        <begin position="134"/>
        <end position="174"/>
    </location>
</feature>
<proteinExistence type="predicted"/>
<keyword evidence="1 3" id="KW-0732">Signal</keyword>
<dbReference type="Pfam" id="PF13778">
    <property type="entry name" value="DUF4174"/>
    <property type="match status" value="1"/>
</dbReference>
<name>A0ABX0YJA9_9PSED</name>
<feature type="domain" description="DUF4174" evidence="4">
    <location>
        <begin position="25"/>
        <end position="139"/>
    </location>
</feature>
<organism evidence="5 6">
    <name type="scientific">Pseudomonas quercus</name>
    <dbReference type="NCBI Taxonomy" id="2722792"/>
    <lineage>
        <taxon>Bacteria</taxon>
        <taxon>Pseudomonadati</taxon>
        <taxon>Pseudomonadota</taxon>
        <taxon>Gammaproteobacteria</taxon>
        <taxon>Pseudomonadales</taxon>
        <taxon>Pseudomonadaceae</taxon>
        <taxon>Pseudomonas</taxon>
    </lineage>
</organism>
<protein>
    <submittedName>
        <fullName evidence="5">DUF4174 domain-containing protein</fullName>
    </submittedName>
</protein>
<evidence type="ECO:0000256" key="1">
    <source>
        <dbReference type="ARBA" id="ARBA00022729"/>
    </source>
</evidence>
<gene>
    <name evidence="5" type="ORF">HBH25_21425</name>
</gene>
<keyword evidence="6" id="KW-1185">Reference proteome</keyword>
<accession>A0ABX0YJA9</accession>
<evidence type="ECO:0000256" key="2">
    <source>
        <dbReference type="SAM" id="MobiDB-lite"/>
    </source>
</evidence>
<feature type="signal peptide" evidence="3">
    <location>
        <begin position="1"/>
        <end position="19"/>
    </location>
</feature>
<sequence>MLIRTLALTALFAASPLYAADGDSPLAQDRGKARPLLIYSKSSGDQALVNESAAVQDPGLKQRDVVVYKVVGLSGERNGKPLDTQATMALIRELNPNAGTKTKVVLVGKDGERKLESTDPLPLEQVFSTIDQMPMAEKEAAAAAAPAEPAPEATKAKGKPAKGAAAKPASDLDD</sequence>
<feature type="compositionally biased region" description="Low complexity" evidence="2">
    <location>
        <begin position="141"/>
        <end position="153"/>
    </location>
</feature>
<evidence type="ECO:0000313" key="6">
    <source>
        <dbReference type="Proteomes" id="UP000746535"/>
    </source>
</evidence>
<evidence type="ECO:0000313" key="5">
    <source>
        <dbReference type="EMBL" id="NJP03402.1"/>
    </source>
</evidence>
<dbReference type="InterPro" id="IPR025232">
    <property type="entry name" value="DUF4174"/>
</dbReference>
<dbReference type="RefSeq" id="WP_168085964.1">
    <property type="nucleotide sequence ID" value="NZ_JAAVJI010000019.1"/>
</dbReference>
<comment type="caution">
    <text evidence="5">The sequence shown here is derived from an EMBL/GenBank/DDBJ whole genome shotgun (WGS) entry which is preliminary data.</text>
</comment>
<dbReference type="EMBL" id="JAAVJI010000019">
    <property type="protein sequence ID" value="NJP03402.1"/>
    <property type="molecule type" value="Genomic_DNA"/>
</dbReference>
<evidence type="ECO:0000259" key="4">
    <source>
        <dbReference type="Pfam" id="PF13778"/>
    </source>
</evidence>
<evidence type="ECO:0000256" key="3">
    <source>
        <dbReference type="SAM" id="SignalP"/>
    </source>
</evidence>
<dbReference type="Proteomes" id="UP000746535">
    <property type="component" value="Unassembled WGS sequence"/>
</dbReference>
<reference evidence="5 6" key="1">
    <citation type="submission" date="2020-03" db="EMBL/GenBank/DDBJ databases">
        <authorList>
            <person name="Wang L."/>
            <person name="He N."/>
            <person name="Li Y."/>
            <person name="Fang Y."/>
            <person name="Zhang F."/>
        </authorList>
    </citation>
    <scope>NUCLEOTIDE SEQUENCE [LARGE SCALE GENOMIC DNA]</scope>
    <source>
        <strain evidence="6">hsmgli-8</strain>
    </source>
</reference>
<feature type="chain" id="PRO_5045814214" evidence="3">
    <location>
        <begin position="20"/>
        <end position="174"/>
    </location>
</feature>
<feature type="compositionally biased region" description="Low complexity" evidence="2">
    <location>
        <begin position="161"/>
        <end position="174"/>
    </location>
</feature>